<dbReference type="GO" id="GO:0005524">
    <property type="term" value="F:ATP binding"/>
    <property type="evidence" value="ECO:0007669"/>
    <property type="project" value="UniProtKB-KW"/>
</dbReference>
<dbReference type="InterPro" id="IPR003593">
    <property type="entry name" value="AAA+_ATPase"/>
</dbReference>
<dbReference type="InterPro" id="IPR050153">
    <property type="entry name" value="Metal_Ion_Import_ABC"/>
</dbReference>
<dbReference type="PANTHER" id="PTHR42734">
    <property type="entry name" value="METAL TRANSPORT SYSTEM ATP-BINDING PROTEIN TM_0124-RELATED"/>
    <property type="match status" value="1"/>
</dbReference>
<sequence length="259" mass="27860">MENDAALSLRDVVVKRRGRVVLRIEALDVAKGGVLGLIGPNGAGKSTLLTAICGMLRLTSGAVRLFGNRLTGPGASKARRDIALVMQARDADPRLPISVQESVMSGGYAKRGWFRTPGRELARRASQMLELVGIGHLAGRPLGQLSGGEQQRAAIARALAQEPQVLLLDEPTSALDWRAQRDILGCIAGLRDRLGLTVLLATHDLNSLESLCDEVLCLESGRPLWRGPAREALDADRLGRLYRAEVAVVSHAGRRVVLF</sequence>
<evidence type="ECO:0000313" key="7">
    <source>
        <dbReference type="Proteomes" id="UP000006250"/>
    </source>
</evidence>
<evidence type="ECO:0000256" key="1">
    <source>
        <dbReference type="ARBA" id="ARBA00005417"/>
    </source>
</evidence>
<keyword evidence="4" id="KW-0067">ATP-binding</keyword>
<dbReference type="GO" id="GO:0016887">
    <property type="term" value="F:ATP hydrolysis activity"/>
    <property type="evidence" value="ECO:0007669"/>
    <property type="project" value="InterPro"/>
</dbReference>
<dbReference type="SMART" id="SM00382">
    <property type="entry name" value="AAA"/>
    <property type="match status" value="1"/>
</dbReference>
<dbReference type="STRING" id="596151.DesfrDRAFT_2289"/>
<dbReference type="PANTHER" id="PTHR42734:SF5">
    <property type="entry name" value="IRON TRANSPORT SYSTEM ATP-BINDING PROTEIN HI_0361-RELATED"/>
    <property type="match status" value="1"/>
</dbReference>
<dbReference type="eggNOG" id="COG1120">
    <property type="taxonomic scope" value="Bacteria"/>
</dbReference>
<comment type="caution">
    <text evidence="6">The sequence shown here is derived from an EMBL/GenBank/DDBJ whole genome shotgun (WGS) entry which is preliminary data.</text>
</comment>
<dbReference type="InterPro" id="IPR027417">
    <property type="entry name" value="P-loop_NTPase"/>
</dbReference>
<proteinExistence type="inferred from homology"/>
<dbReference type="AlphaFoldDB" id="E1JXE0"/>
<name>E1JXE0_SOLFR</name>
<keyword evidence="3" id="KW-0547">Nucleotide-binding</keyword>
<dbReference type="SUPFAM" id="SSF52540">
    <property type="entry name" value="P-loop containing nucleoside triphosphate hydrolases"/>
    <property type="match status" value="1"/>
</dbReference>
<dbReference type="EMBL" id="AECZ01000014">
    <property type="protein sequence ID" value="EFL50917.1"/>
    <property type="molecule type" value="Genomic_DNA"/>
</dbReference>
<evidence type="ECO:0000313" key="6">
    <source>
        <dbReference type="EMBL" id="EFL50917.1"/>
    </source>
</evidence>
<evidence type="ECO:0000256" key="3">
    <source>
        <dbReference type="ARBA" id="ARBA00022741"/>
    </source>
</evidence>
<dbReference type="Pfam" id="PF00005">
    <property type="entry name" value="ABC_tran"/>
    <property type="match status" value="1"/>
</dbReference>
<gene>
    <name evidence="6" type="ORF">DesfrDRAFT_2289</name>
</gene>
<keyword evidence="7" id="KW-1185">Reference proteome</keyword>
<evidence type="ECO:0000259" key="5">
    <source>
        <dbReference type="PROSITE" id="PS50893"/>
    </source>
</evidence>
<dbReference type="InterPro" id="IPR017871">
    <property type="entry name" value="ABC_transporter-like_CS"/>
</dbReference>
<dbReference type="PROSITE" id="PS00211">
    <property type="entry name" value="ABC_TRANSPORTER_1"/>
    <property type="match status" value="1"/>
</dbReference>
<protein>
    <submittedName>
        <fullName evidence="6">ABC transporter related protein</fullName>
    </submittedName>
</protein>
<comment type="similarity">
    <text evidence="1">Belongs to the ABC transporter superfamily.</text>
</comment>
<keyword evidence="2" id="KW-0813">Transport</keyword>
<reference evidence="6 7" key="1">
    <citation type="submission" date="2010-08" db="EMBL/GenBank/DDBJ databases">
        <title>The draft genome of Desulfovibrio fructosovorans JJ.</title>
        <authorList>
            <consortium name="US DOE Joint Genome Institute (JGI-PGF)"/>
            <person name="Lucas S."/>
            <person name="Copeland A."/>
            <person name="Lapidus A."/>
            <person name="Cheng J.-F."/>
            <person name="Bruce D."/>
            <person name="Goodwin L."/>
            <person name="Pitluck S."/>
            <person name="Land M.L."/>
            <person name="Hauser L."/>
            <person name="Chang Y.-J."/>
            <person name="Jeffries C."/>
            <person name="Wall J.D."/>
            <person name="Stahl D.A."/>
            <person name="Arkin A.P."/>
            <person name="Dehal P."/>
            <person name="Stolyar S.M."/>
            <person name="Hazen T.C."/>
            <person name="Woyke T.J."/>
        </authorList>
    </citation>
    <scope>NUCLEOTIDE SEQUENCE [LARGE SCALE GENOMIC DNA]</scope>
    <source>
        <strain evidence="6 7">JJ</strain>
    </source>
</reference>
<organism evidence="6 7">
    <name type="scientific">Solidesulfovibrio fructosivorans JJ]</name>
    <dbReference type="NCBI Taxonomy" id="596151"/>
    <lineage>
        <taxon>Bacteria</taxon>
        <taxon>Pseudomonadati</taxon>
        <taxon>Thermodesulfobacteriota</taxon>
        <taxon>Desulfovibrionia</taxon>
        <taxon>Desulfovibrionales</taxon>
        <taxon>Desulfovibrionaceae</taxon>
        <taxon>Solidesulfovibrio</taxon>
    </lineage>
</organism>
<dbReference type="PROSITE" id="PS50893">
    <property type="entry name" value="ABC_TRANSPORTER_2"/>
    <property type="match status" value="1"/>
</dbReference>
<feature type="domain" description="ABC transporter" evidence="5">
    <location>
        <begin position="7"/>
        <end position="245"/>
    </location>
</feature>
<dbReference type="InterPro" id="IPR003439">
    <property type="entry name" value="ABC_transporter-like_ATP-bd"/>
</dbReference>
<accession>E1JXE0</accession>
<evidence type="ECO:0000256" key="4">
    <source>
        <dbReference type="ARBA" id="ARBA00022840"/>
    </source>
</evidence>
<evidence type="ECO:0000256" key="2">
    <source>
        <dbReference type="ARBA" id="ARBA00022448"/>
    </source>
</evidence>
<dbReference type="Proteomes" id="UP000006250">
    <property type="component" value="Unassembled WGS sequence"/>
</dbReference>
<dbReference type="Gene3D" id="3.40.50.300">
    <property type="entry name" value="P-loop containing nucleotide triphosphate hydrolases"/>
    <property type="match status" value="1"/>
</dbReference>